<accession>A0A0D2AGT3</accession>
<keyword evidence="2" id="KW-1185">Reference proteome</keyword>
<reference evidence="1 2" key="1">
    <citation type="submission" date="2015-01" db="EMBL/GenBank/DDBJ databases">
        <title>The Genome Sequence of Ochroconis gallopava CBS43764.</title>
        <authorList>
            <consortium name="The Broad Institute Genomics Platform"/>
            <person name="Cuomo C."/>
            <person name="de Hoog S."/>
            <person name="Gorbushina A."/>
            <person name="Stielow B."/>
            <person name="Teixiera M."/>
            <person name="Abouelleil A."/>
            <person name="Chapman S.B."/>
            <person name="Priest M."/>
            <person name="Young S.K."/>
            <person name="Wortman J."/>
            <person name="Nusbaum C."/>
            <person name="Birren B."/>
        </authorList>
    </citation>
    <scope>NUCLEOTIDE SEQUENCE [LARGE SCALE GENOMIC DNA]</scope>
    <source>
        <strain evidence="1 2">CBS 43764</strain>
    </source>
</reference>
<dbReference type="CDD" id="cd02440">
    <property type="entry name" value="AdoMet_MTases"/>
    <property type="match status" value="1"/>
</dbReference>
<dbReference type="GeneID" id="27311266"/>
<protein>
    <recommendedName>
        <fullName evidence="3">Methyltransferase domain-containing protein</fullName>
    </recommendedName>
</protein>
<dbReference type="HOGENOM" id="CLU_010595_10_1_1"/>
<dbReference type="VEuPathDB" id="FungiDB:PV09_03293"/>
<dbReference type="SUPFAM" id="SSF53335">
    <property type="entry name" value="S-adenosyl-L-methionine-dependent methyltransferases"/>
    <property type="match status" value="1"/>
</dbReference>
<dbReference type="RefSeq" id="XP_016215997.1">
    <property type="nucleotide sequence ID" value="XM_016356474.1"/>
</dbReference>
<dbReference type="Pfam" id="PF13489">
    <property type="entry name" value="Methyltransf_23"/>
    <property type="match status" value="1"/>
</dbReference>
<evidence type="ECO:0000313" key="1">
    <source>
        <dbReference type="EMBL" id="KIW06128.1"/>
    </source>
</evidence>
<dbReference type="PANTHER" id="PTHR43591">
    <property type="entry name" value="METHYLTRANSFERASE"/>
    <property type="match status" value="1"/>
</dbReference>
<dbReference type="EMBL" id="KN847536">
    <property type="protein sequence ID" value="KIW06128.1"/>
    <property type="molecule type" value="Genomic_DNA"/>
</dbReference>
<dbReference type="GO" id="GO:0008168">
    <property type="term" value="F:methyltransferase activity"/>
    <property type="evidence" value="ECO:0007669"/>
    <property type="project" value="TreeGrafter"/>
</dbReference>
<name>A0A0D2AGT3_9PEZI</name>
<organism evidence="1 2">
    <name type="scientific">Verruconis gallopava</name>
    <dbReference type="NCBI Taxonomy" id="253628"/>
    <lineage>
        <taxon>Eukaryota</taxon>
        <taxon>Fungi</taxon>
        <taxon>Dikarya</taxon>
        <taxon>Ascomycota</taxon>
        <taxon>Pezizomycotina</taxon>
        <taxon>Dothideomycetes</taxon>
        <taxon>Pleosporomycetidae</taxon>
        <taxon>Venturiales</taxon>
        <taxon>Sympoventuriaceae</taxon>
        <taxon>Verruconis</taxon>
    </lineage>
</organism>
<evidence type="ECO:0008006" key="3">
    <source>
        <dbReference type="Google" id="ProtNLM"/>
    </source>
</evidence>
<dbReference type="Proteomes" id="UP000053259">
    <property type="component" value="Unassembled WGS sequence"/>
</dbReference>
<dbReference type="PANTHER" id="PTHR43591:SF24">
    <property type="entry name" value="2-METHOXY-6-POLYPRENYL-1,4-BENZOQUINOL METHYLASE, MITOCHONDRIAL"/>
    <property type="match status" value="1"/>
</dbReference>
<gene>
    <name evidence="1" type="ORF">PV09_03293</name>
</gene>
<dbReference type="AlphaFoldDB" id="A0A0D2AGT3"/>
<dbReference type="STRING" id="253628.A0A0D2AGT3"/>
<evidence type="ECO:0000313" key="2">
    <source>
        <dbReference type="Proteomes" id="UP000053259"/>
    </source>
</evidence>
<dbReference type="OrthoDB" id="506498at2759"/>
<dbReference type="InParanoid" id="A0A0D2AGT3"/>
<dbReference type="Gene3D" id="3.40.50.150">
    <property type="entry name" value="Vaccinia Virus protein VP39"/>
    <property type="match status" value="1"/>
</dbReference>
<dbReference type="InterPro" id="IPR029063">
    <property type="entry name" value="SAM-dependent_MTases_sf"/>
</dbReference>
<sequence length="306" mass="35980">MAEDPDAEFYETIEIHNRQFQRYSIEKQIYFVPVDDEEEARLDNQHKLFFYVFSSRHFEPDIGSPRRILDCGYGLGTWAVQMAEDYPDAQVVAYDIHPVDHLSDGPENLTAEICDLNERLMLSRDEEPFDFIHSRCVGGGIRKSRWDSYIRDLRAMLRPGGYVQLAEYYLLFQSDNGKLDTTNPGLYRWSQMYFRVMESYYDRDPRIGRKLADKLRSQRFRHVRSKQYKIPIGPWHEDALMRSIGQENIANIDQLLDSHSIYPFTNAGPDSWTARDVENNKAWAVREINDPGLKLYVVLYVAWGQR</sequence>
<proteinExistence type="predicted"/>